<keyword evidence="3" id="KW-1185">Reference proteome</keyword>
<protein>
    <submittedName>
        <fullName evidence="2">Uncharacterized protein</fullName>
    </submittedName>
</protein>
<gene>
    <name evidence="2" type="ORF">AArcSl_1562</name>
</gene>
<feature type="coiled-coil region" evidence="1">
    <location>
        <begin position="136"/>
        <end position="174"/>
    </location>
</feature>
<dbReference type="EMBL" id="CP025066">
    <property type="protein sequence ID" value="AUX09191.1"/>
    <property type="molecule type" value="Genomic_DNA"/>
</dbReference>
<evidence type="ECO:0000313" key="2">
    <source>
        <dbReference type="EMBL" id="AUX09191.1"/>
    </source>
</evidence>
<reference evidence="3" key="1">
    <citation type="submission" date="2017-11" db="EMBL/GenBank/DDBJ databases">
        <title>Phenotypic and genomic properties of facultatively anaerobic sulfur-reducing natronoarchaea from hypersaline soda lakes.</title>
        <authorList>
            <person name="Sorokin D.Y."/>
            <person name="Kublanov I.V."/>
            <person name="Roman P."/>
            <person name="Sinninghe Damste J.S."/>
            <person name="Golyshin P.N."/>
            <person name="Rojo D."/>
            <person name="Ciordia S."/>
            <person name="Mena M.D.C."/>
            <person name="Ferrer M."/>
            <person name="Messina E."/>
            <person name="Smedile F."/>
            <person name="La Spada G."/>
            <person name="La Cono V."/>
            <person name="Yakimov M.M."/>
        </authorList>
    </citation>
    <scope>NUCLEOTIDE SEQUENCE [LARGE SCALE GENOMIC DNA]</scope>
    <source>
        <strain evidence="3">AArc-Sl</strain>
    </source>
</reference>
<dbReference type="KEGG" id="hdf:AArcSl_1562"/>
<sequence length="391" mass="43807">MADGTGTVSGAEASGSAASILDRAGEAAAALRERYDELRAIERRIDDLGNERVEAAADAYRRAHRVLDSYEEDATGTGDFGAYLTFESKFSAAVDVDDDALAAEAFEAAREAVDKRRLSESDFEAAREALETPGEYVELLEERDDAVDAYRRARRNANEALSALSERIAELEAVTEFADVDPDASVDRLREPVEAYNDAVHAAFESFKREASTRELFEFIERTERYPLVELDQPPRELSEYVEEAEAGEEPLPTLLEYVDYSPSKLEHYVDDPGALRTTVAVHRTYLDRIDAEPLTVEWPPAPADELRYRIKELIPVVSRLDAEEPVVHLREIRSLTREDEYAELRRAAMAREELSEEELTLLASGEIDDRLAAARETRELVAAVLSETDR</sequence>
<feature type="coiled-coil region" evidence="1">
    <location>
        <begin position="21"/>
        <end position="58"/>
    </location>
</feature>
<dbReference type="Proteomes" id="UP000263012">
    <property type="component" value="Chromosome"/>
</dbReference>
<keyword evidence="1" id="KW-0175">Coiled coil</keyword>
<accession>A0A343TJB9</accession>
<dbReference type="GeneID" id="37877913"/>
<evidence type="ECO:0000313" key="3">
    <source>
        <dbReference type="Proteomes" id="UP000263012"/>
    </source>
</evidence>
<evidence type="ECO:0000256" key="1">
    <source>
        <dbReference type="SAM" id="Coils"/>
    </source>
</evidence>
<organism evidence="2 3">
    <name type="scientific">Halalkaliarchaeum desulfuricum</name>
    <dbReference type="NCBI Taxonomy" id="2055893"/>
    <lineage>
        <taxon>Archaea</taxon>
        <taxon>Methanobacteriati</taxon>
        <taxon>Methanobacteriota</taxon>
        <taxon>Stenosarchaea group</taxon>
        <taxon>Halobacteria</taxon>
        <taxon>Halobacteriales</taxon>
        <taxon>Haloferacaceae</taxon>
        <taxon>Halalkaliarchaeum</taxon>
    </lineage>
</organism>
<proteinExistence type="predicted"/>
<name>A0A343TJB9_9EURY</name>
<dbReference type="RefSeq" id="WP_394337319.1">
    <property type="nucleotide sequence ID" value="NZ_CP025066.1"/>
</dbReference>
<dbReference type="AlphaFoldDB" id="A0A343TJB9"/>
<dbReference type="InterPro" id="IPR055542">
    <property type="entry name" value="DUF7118"/>
</dbReference>
<dbReference type="Pfam" id="PF23432">
    <property type="entry name" value="DUF7118"/>
    <property type="match status" value="1"/>
</dbReference>